<keyword evidence="6" id="KW-0961">Cell wall biogenesis/degradation</keyword>
<keyword evidence="2" id="KW-0732">Signal</keyword>
<evidence type="ECO:0000256" key="8">
    <source>
        <dbReference type="PIRSR" id="PIRSR618044-2"/>
    </source>
</evidence>
<feature type="active site" description="Acyl-ester intermediate" evidence="7">
    <location>
        <position position="91"/>
    </location>
</feature>
<feature type="active site" description="Proton acceptor" evidence="7">
    <location>
        <position position="94"/>
    </location>
</feature>
<keyword evidence="4" id="KW-0133">Cell shape</keyword>
<dbReference type="SUPFAM" id="SSF56601">
    <property type="entry name" value="beta-lactamase/transpeptidase-like"/>
    <property type="match status" value="1"/>
</dbReference>
<evidence type="ECO:0000256" key="9">
    <source>
        <dbReference type="RuleBase" id="RU004016"/>
    </source>
</evidence>
<dbReference type="EMBL" id="PFPO01000038">
    <property type="protein sequence ID" value="PIZ99259.1"/>
    <property type="molecule type" value="Genomic_DNA"/>
</dbReference>
<dbReference type="InterPro" id="IPR018044">
    <property type="entry name" value="Peptidase_S11"/>
</dbReference>
<comment type="similarity">
    <text evidence="1 9">Belongs to the peptidase S11 family.</text>
</comment>
<evidence type="ECO:0000256" key="4">
    <source>
        <dbReference type="ARBA" id="ARBA00022960"/>
    </source>
</evidence>
<keyword evidence="5" id="KW-0573">Peptidoglycan synthesis</keyword>
<sequence>MQFWTWLINLIIVTQAVTGLQSGFWYYPEQSSDNQTISRRQQIVTMNQVPVRIDNNSLGMAISAPAASIIDWHSGVTLWQKGPNETRSIASLTKMMTALVWLDASVEQSKKISINSDDFEPSGKYIVQTGDEILVSDLLNLTLVASDNTAANALARSTGWSREQFIGRMNDKAQQLGMIQTQFVDVNGLRNQNVSTVSDIVILSKNFFSKKIFQDITQQKEYLLQRLNNKKKLITVKNTNTLLNSYLKVDGGKTGFIEEAGGCLSVLLENEKGNKILIVVLGSTGQLNRFQEAKALAYWAFKNYQWTNN</sequence>
<dbReference type="GO" id="GO:0008360">
    <property type="term" value="P:regulation of cell shape"/>
    <property type="evidence" value="ECO:0007669"/>
    <property type="project" value="UniProtKB-KW"/>
</dbReference>
<evidence type="ECO:0000313" key="12">
    <source>
        <dbReference type="Proteomes" id="UP000230405"/>
    </source>
</evidence>
<dbReference type="Proteomes" id="UP000230405">
    <property type="component" value="Unassembled WGS sequence"/>
</dbReference>
<proteinExistence type="inferred from homology"/>
<protein>
    <recommendedName>
        <fullName evidence="10">Peptidase S11 D-alanyl-D-alanine carboxypeptidase A N-terminal domain-containing protein</fullName>
    </recommendedName>
</protein>
<dbReference type="GO" id="GO:0009252">
    <property type="term" value="P:peptidoglycan biosynthetic process"/>
    <property type="evidence" value="ECO:0007669"/>
    <property type="project" value="UniProtKB-KW"/>
</dbReference>
<dbReference type="GO" id="GO:0071555">
    <property type="term" value="P:cell wall organization"/>
    <property type="evidence" value="ECO:0007669"/>
    <property type="project" value="UniProtKB-KW"/>
</dbReference>
<keyword evidence="3" id="KW-0378">Hydrolase</keyword>
<evidence type="ECO:0000259" key="10">
    <source>
        <dbReference type="Pfam" id="PF00768"/>
    </source>
</evidence>
<gene>
    <name evidence="11" type="ORF">COX77_02000</name>
</gene>
<evidence type="ECO:0000256" key="1">
    <source>
        <dbReference type="ARBA" id="ARBA00007164"/>
    </source>
</evidence>
<evidence type="ECO:0000313" key="11">
    <source>
        <dbReference type="EMBL" id="PIZ99259.1"/>
    </source>
</evidence>
<dbReference type="Gene3D" id="3.40.710.10">
    <property type="entry name" value="DD-peptidase/beta-lactamase superfamily"/>
    <property type="match status" value="1"/>
</dbReference>
<evidence type="ECO:0000256" key="6">
    <source>
        <dbReference type="ARBA" id="ARBA00023316"/>
    </source>
</evidence>
<dbReference type="PANTHER" id="PTHR21581">
    <property type="entry name" value="D-ALANYL-D-ALANINE CARBOXYPEPTIDASE"/>
    <property type="match status" value="1"/>
</dbReference>
<dbReference type="InterPro" id="IPR012338">
    <property type="entry name" value="Beta-lactam/transpept-like"/>
</dbReference>
<comment type="caution">
    <text evidence="11">The sequence shown here is derived from an EMBL/GenBank/DDBJ whole genome shotgun (WGS) entry which is preliminary data.</text>
</comment>
<dbReference type="GO" id="GO:0009002">
    <property type="term" value="F:serine-type D-Ala-D-Ala carboxypeptidase activity"/>
    <property type="evidence" value="ECO:0007669"/>
    <property type="project" value="InterPro"/>
</dbReference>
<dbReference type="PANTHER" id="PTHR21581:SF26">
    <property type="entry name" value="D-ALANYL-D-ALANINE ENDOPEPTIDASE"/>
    <property type="match status" value="1"/>
</dbReference>
<dbReference type="Pfam" id="PF00768">
    <property type="entry name" value="Peptidase_S11"/>
    <property type="match status" value="1"/>
</dbReference>
<organism evidence="11 12">
    <name type="scientific">Candidatus Komeilibacteria bacterium CG_4_10_14_0_2_um_filter_37_10</name>
    <dbReference type="NCBI Taxonomy" id="1974470"/>
    <lineage>
        <taxon>Bacteria</taxon>
        <taxon>Candidatus Komeiliibacteriota</taxon>
    </lineage>
</organism>
<feature type="active site" evidence="7">
    <location>
        <position position="146"/>
    </location>
</feature>
<evidence type="ECO:0000256" key="5">
    <source>
        <dbReference type="ARBA" id="ARBA00022984"/>
    </source>
</evidence>
<dbReference type="InterPro" id="IPR001967">
    <property type="entry name" value="Peptidase_S11_N"/>
</dbReference>
<name>A0A2M7VFP3_9BACT</name>
<dbReference type="AlphaFoldDB" id="A0A2M7VFP3"/>
<reference evidence="12" key="1">
    <citation type="submission" date="2017-09" db="EMBL/GenBank/DDBJ databases">
        <title>Depth-based differentiation of microbial function through sediment-hosted aquifers and enrichment of novel symbionts in the deep terrestrial subsurface.</title>
        <authorList>
            <person name="Probst A.J."/>
            <person name="Ladd B."/>
            <person name="Jarett J.K."/>
            <person name="Geller-Mcgrath D.E."/>
            <person name="Sieber C.M.K."/>
            <person name="Emerson J.B."/>
            <person name="Anantharaman K."/>
            <person name="Thomas B.C."/>
            <person name="Malmstrom R."/>
            <person name="Stieglmeier M."/>
            <person name="Klingl A."/>
            <person name="Woyke T."/>
            <person name="Ryan C.M."/>
            <person name="Banfield J.F."/>
        </authorList>
    </citation>
    <scope>NUCLEOTIDE SEQUENCE [LARGE SCALE GENOMIC DNA]</scope>
</reference>
<feature type="domain" description="Peptidase S11 D-alanyl-D-alanine carboxypeptidase A N-terminal" evidence="10">
    <location>
        <begin position="61"/>
        <end position="283"/>
    </location>
</feature>
<dbReference type="GO" id="GO:0006508">
    <property type="term" value="P:proteolysis"/>
    <property type="evidence" value="ECO:0007669"/>
    <property type="project" value="InterPro"/>
</dbReference>
<dbReference type="PRINTS" id="PR00725">
    <property type="entry name" value="DADACBPTASE1"/>
</dbReference>
<evidence type="ECO:0000256" key="2">
    <source>
        <dbReference type="ARBA" id="ARBA00022729"/>
    </source>
</evidence>
<evidence type="ECO:0000256" key="3">
    <source>
        <dbReference type="ARBA" id="ARBA00022801"/>
    </source>
</evidence>
<evidence type="ECO:0000256" key="7">
    <source>
        <dbReference type="PIRSR" id="PIRSR618044-1"/>
    </source>
</evidence>
<accession>A0A2M7VFP3</accession>
<feature type="binding site" evidence="8">
    <location>
        <position position="253"/>
    </location>
    <ligand>
        <name>substrate</name>
    </ligand>
</feature>